<comment type="caution">
    <text evidence="3">The sequence shown here is derived from an EMBL/GenBank/DDBJ whole genome shotgun (WGS) entry which is preliminary data.</text>
</comment>
<dbReference type="EMBL" id="JBCGDC010000138">
    <property type="protein sequence ID" value="MFB6397351.1"/>
    <property type="molecule type" value="Genomic_DNA"/>
</dbReference>
<proteinExistence type="predicted"/>
<name>A0ABV5D274_9ACTN</name>
<feature type="transmembrane region" description="Helical" evidence="2">
    <location>
        <begin position="103"/>
        <end position="131"/>
    </location>
</feature>
<dbReference type="RefSeq" id="WP_364208884.1">
    <property type="nucleotide sequence ID" value="NZ_JBCGDC010000138.1"/>
</dbReference>
<sequence length="140" mass="14212">MSGPTDGAPGRPDGAGPADATPSGPAGGRPSGLRDPVRAVRGLGAGTLVIETVVLLLAIQPIRVLGGNLSGSAIAVVVGLAVAAVVLAGMMRRPWAWHGGTALQVLLLFAGFLHWSLGVLGLVFGLVWLYVLHVRRTILG</sequence>
<evidence type="ECO:0000313" key="4">
    <source>
        <dbReference type="Proteomes" id="UP001582793"/>
    </source>
</evidence>
<evidence type="ECO:0000313" key="3">
    <source>
        <dbReference type="EMBL" id="MFB6397351.1"/>
    </source>
</evidence>
<evidence type="ECO:0000256" key="1">
    <source>
        <dbReference type="SAM" id="MobiDB-lite"/>
    </source>
</evidence>
<gene>
    <name evidence="3" type="ORF">AAFH96_30285</name>
</gene>
<reference evidence="3 4" key="1">
    <citation type="submission" date="2024-04" db="EMBL/GenBank/DDBJ databases">
        <title>Polymorphospora sp. isolated from Baiyangdian Lake in Xiong'an New Area.</title>
        <authorList>
            <person name="Zhang X."/>
            <person name="Liu J."/>
        </authorList>
    </citation>
    <scope>NUCLEOTIDE SEQUENCE [LARGE SCALE GENOMIC DNA]</scope>
    <source>
        <strain evidence="3 4">2-325</strain>
    </source>
</reference>
<dbReference type="Proteomes" id="UP001582793">
    <property type="component" value="Unassembled WGS sequence"/>
</dbReference>
<feature type="transmembrane region" description="Helical" evidence="2">
    <location>
        <begin position="71"/>
        <end position="91"/>
    </location>
</feature>
<organism evidence="3 4">
    <name type="scientific">Polymorphospora lycopeni</name>
    <dbReference type="NCBI Taxonomy" id="3140240"/>
    <lineage>
        <taxon>Bacteria</taxon>
        <taxon>Bacillati</taxon>
        <taxon>Actinomycetota</taxon>
        <taxon>Actinomycetes</taxon>
        <taxon>Micromonosporales</taxon>
        <taxon>Micromonosporaceae</taxon>
        <taxon>Polymorphospora</taxon>
    </lineage>
</organism>
<feature type="transmembrane region" description="Helical" evidence="2">
    <location>
        <begin position="39"/>
        <end position="59"/>
    </location>
</feature>
<feature type="region of interest" description="Disordered" evidence="1">
    <location>
        <begin position="1"/>
        <end position="32"/>
    </location>
</feature>
<keyword evidence="2" id="KW-0472">Membrane</keyword>
<protein>
    <submittedName>
        <fullName evidence="3">DUF4233 domain-containing protein</fullName>
    </submittedName>
</protein>
<evidence type="ECO:0000256" key="2">
    <source>
        <dbReference type="SAM" id="Phobius"/>
    </source>
</evidence>
<dbReference type="InterPro" id="IPR025327">
    <property type="entry name" value="DUF4233"/>
</dbReference>
<accession>A0ABV5D274</accession>
<feature type="compositionally biased region" description="Low complexity" evidence="1">
    <location>
        <begin position="1"/>
        <end position="24"/>
    </location>
</feature>
<dbReference type="Pfam" id="PF14017">
    <property type="entry name" value="DUF4233"/>
    <property type="match status" value="1"/>
</dbReference>
<keyword evidence="2" id="KW-0812">Transmembrane</keyword>
<keyword evidence="2" id="KW-1133">Transmembrane helix</keyword>
<keyword evidence="4" id="KW-1185">Reference proteome</keyword>